<dbReference type="InterPro" id="IPR013655">
    <property type="entry name" value="PAS_fold_3"/>
</dbReference>
<dbReference type="InterPro" id="IPR036890">
    <property type="entry name" value="HATPase_C_sf"/>
</dbReference>
<dbReference type="EC" id="2.7.13.3" evidence="2"/>
<dbReference type="SMART" id="SM00091">
    <property type="entry name" value="PAS"/>
    <property type="match status" value="3"/>
</dbReference>
<dbReference type="Gene3D" id="3.30.450.20">
    <property type="entry name" value="PAS domain"/>
    <property type="match status" value="3"/>
</dbReference>
<dbReference type="Pfam" id="PF08448">
    <property type="entry name" value="PAS_4"/>
    <property type="match status" value="1"/>
</dbReference>
<evidence type="ECO:0000313" key="9">
    <source>
        <dbReference type="EMBL" id="RNI22690.1"/>
    </source>
</evidence>
<dbReference type="Proteomes" id="UP000272117">
    <property type="component" value="Unassembled WGS sequence"/>
</dbReference>
<dbReference type="SMART" id="SM00388">
    <property type="entry name" value="HisKA"/>
    <property type="match status" value="1"/>
</dbReference>
<evidence type="ECO:0000313" key="10">
    <source>
        <dbReference type="Proteomes" id="UP000272117"/>
    </source>
</evidence>
<dbReference type="SUPFAM" id="SSF47384">
    <property type="entry name" value="Homodimeric domain of signal transducing histidine kinase"/>
    <property type="match status" value="1"/>
</dbReference>
<dbReference type="InterPro" id="IPR035965">
    <property type="entry name" value="PAS-like_dom_sf"/>
</dbReference>
<dbReference type="InterPro" id="IPR052162">
    <property type="entry name" value="Sensor_kinase/Photoreceptor"/>
</dbReference>
<dbReference type="Pfam" id="PF08447">
    <property type="entry name" value="PAS_3"/>
    <property type="match status" value="1"/>
</dbReference>
<feature type="domain" description="PAS" evidence="7">
    <location>
        <begin position="16"/>
        <end position="74"/>
    </location>
</feature>
<dbReference type="Gene3D" id="3.30.565.10">
    <property type="entry name" value="Histidine kinase-like ATPase, C-terminal domain"/>
    <property type="match status" value="1"/>
</dbReference>
<name>A0A3M9MAT4_9BACT</name>
<dbReference type="PROSITE" id="PS50109">
    <property type="entry name" value="HIS_KIN"/>
    <property type="match status" value="1"/>
</dbReference>
<dbReference type="PROSITE" id="PS50112">
    <property type="entry name" value="PAS"/>
    <property type="match status" value="3"/>
</dbReference>
<dbReference type="PANTHER" id="PTHR43304:SF1">
    <property type="entry name" value="PAC DOMAIN-CONTAINING PROTEIN"/>
    <property type="match status" value="1"/>
</dbReference>
<dbReference type="InterPro" id="IPR000014">
    <property type="entry name" value="PAS"/>
</dbReference>
<dbReference type="InterPro" id="IPR036097">
    <property type="entry name" value="HisK_dim/P_sf"/>
</dbReference>
<evidence type="ECO:0000259" key="8">
    <source>
        <dbReference type="PROSITE" id="PS50113"/>
    </source>
</evidence>
<dbReference type="InterPro" id="IPR013656">
    <property type="entry name" value="PAS_4"/>
</dbReference>
<dbReference type="SMART" id="SM00086">
    <property type="entry name" value="PAC"/>
    <property type="match status" value="3"/>
</dbReference>
<dbReference type="PROSITE" id="PS50113">
    <property type="entry name" value="PAC"/>
    <property type="match status" value="1"/>
</dbReference>
<dbReference type="Pfam" id="PF02518">
    <property type="entry name" value="HATPase_c"/>
    <property type="match status" value="1"/>
</dbReference>
<evidence type="ECO:0000256" key="2">
    <source>
        <dbReference type="ARBA" id="ARBA00012438"/>
    </source>
</evidence>
<dbReference type="InterPro" id="IPR004358">
    <property type="entry name" value="Sig_transdc_His_kin-like_C"/>
</dbReference>
<dbReference type="CDD" id="cd00130">
    <property type="entry name" value="PAS"/>
    <property type="match status" value="3"/>
</dbReference>
<feature type="domain" description="Histidine kinase" evidence="6">
    <location>
        <begin position="432"/>
        <end position="645"/>
    </location>
</feature>
<evidence type="ECO:0000256" key="3">
    <source>
        <dbReference type="ARBA" id="ARBA00022553"/>
    </source>
</evidence>
<accession>A0A3M9MAT4</accession>
<dbReference type="Gene3D" id="1.10.287.130">
    <property type="match status" value="1"/>
</dbReference>
<dbReference type="GO" id="GO:0000155">
    <property type="term" value="F:phosphorelay sensor kinase activity"/>
    <property type="evidence" value="ECO:0007669"/>
    <property type="project" value="InterPro"/>
</dbReference>
<evidence type="ECO:0000259" key="6">
    <source>
        <dbReference type="PROSITE" id="PS50109"/>
    </source>
</evidence>
<evidence type="ECO:0000256" key="5">
    <source>
        <dbReference type="ARBA" id="ARBA00022777"/>
    </source>
</evidence>
<keyword evidence="5" id="KW-0418">Kinase</keyword>
<dbReference type="InterPro" id="IPR000700">
    <property type="entry name" value="PAS-assoc_C"/>
</dbReference>
<sequence>MVPATENNLGMNIQAPERVYKDFFEYAPQPGFILDHRNLLTEINRSARDLFGFSENEVLNTPWLKLVEAEEIHPATLWQDLQDKGQVQLQLQGIKKDGQRFLGNFSFTRVEDQEQVLVFCTIIPVVVSTLGGESDPSSGDLTENTWGNNPSQDKLTIQMLTRIYDNLSEVIFMFDVQGKGVYRFESVNSSFLKVTGLKKEQVVGQLVEDVIPEPSLTLVRSKYALAIRSGETIWWEEITPYPTGVKTGLVKVTPLYNEQRVCTKLLGSVTDITGIREAEKQLEISNERYALAAKATNDALYDWNITTDVMHWGEGFEKLFGFTQAEIKPNLAFWDSLLHPEDKAAVRESLANCLKDGTQNQWEMEYRLRRANGSYAYVVEQGFILRDVNKKATRMVGALKDLTARKEHEAERELLITHLTQRNTDLEQFSFITSHNLRAPVSNLLGLIDLLDSESAGKPQNRFVLDQIKESTHQLNHIVNDLSDILVLKSNLEVETQQVSIRETFQEVTQTIQHQLTKVAATVQTDFSGGEKICFSPDYLRSILLNLLSNSIKFRSPSRPLQVTLKTELTETGLNLYFTDNGQGIDLKRYGHKIFLYQRFQAKQDNKGIGLFMIQEQLKAMGGNISVQSEVDQGTTFILHFKAPVAT</sequence>
<organism evidence="9 10">
    <name type="scientific">Rufibacter latericius</name>
    <dbReference type="NCBI Taxonomy" id="2487040"/>
    <lineage>
        <taxon>Bacteria</taxon>
        <taxon>Pseudomonadati</taxon>
        <taxon>Bacteroidota</taxon>
        <taxon>Cytophagia</taxon>
        <taxon>Cytophagales</taxon>
        <taxon>Hymenobacteraceae</taxon>
        <taxon>Rufibacter</taxon>
    </lineage>
</organism>
<dbReference type="SUPFAM" id="SSF55874">
    <property type="entry name" value="ATPase domain of HSP90 chaperone/DNA topoisomerase II/histidine kinase"/>
    <property type="match status" value="1"/>
</dbReference>
<comment type="catalytic activity">
    <reaction evidence="1">
        <text>ATP + protein L-histidine = ADP + protein N-phospho-L-histidine.</text>
        <dbReference type="EC" id="2.7.13.3"/>
    </reaction>
</comment>
<keyword evidence="3" id="KW-0597">Phosphoprotein</keyword>
<dbReference type="Pfam" id="PF13426">
    <property type="entry name" value="PAS_9"/>
    <property type="match status" value="1"/>
</dbReference>
<dbReference type="NCBIfam" id="TIGR00229">
    <property type="entry name" value="sensory_box"/>
    <property type="match status" value="3"/>
</dbReference>
<reference evidence="9 10" key="1">
    <citation type="submission" date="2018-11" db="EMBL/GenBank/DDBJ databases">
        <title>Rufibacter latericius sp. nov., isolated from water in Baiyang Lake.</title>
        <authorList>
            <person name="Yang Y."/>
        </authorList>
    </citation>
    <scope>NUCLEOTIDE SEQUENCE [LARGE SCALE GENOMIC DNA]</scope>
    <source>
        <strain evidence="9 10">R-22-1c-1</strain>
    </source>
</reference>
<proteinExistence type="predicted"/>
<feature type="domain" description="PAC" evidence="8">
    <location>
        <begin position="362"/>
        <end position="414"/>
    </location>
</feature>
<dbReference type="PRINTS" id="PR00344">
    <property type="entry name" value="BCTRLSENSOR"/>
</dbReference>
<evidence type="ECO:0000259" key="7">
    <source>
        <dbReference type="PROSITE" id="PS50112"/>
    </source>
</evidence>
<dbReference type="InterPro" id="IPR003661">
    <property type="entry name" value="HisK_dim/P_dom"/>
</dbReference>
<evidence type="ECO:0000256" key="1">
    <source>
        <dbReference type="ARBA" id="ARBA00000085"/>
    </source>
</evidence>
<dbReference type="EMBL" id="RJJD01000021">
    <property type="protein sequence ID" value="RNI22690.1"/>
    <property type="molecule type" value="Genomic_DNA"/>
</dbReference>
<keyword evidence="4" id="KW-0808">Transferase</keyword>
<protein>
    <recommendedName>
        <fullName evidence="2">histidine kinase</fullName>
        <ecNumber evidence="2">2.7.13.3</ecNumber>
    </recommendedName>
</protein>
<dbReference type="OrthoDB" id="9766459at2"/>
<feature type="domain" description="PAS" evidence="7">
    <location>
        <begin position="285"/>
        <end position="357"/>
    </location>
</feature>
<feature type="domain" description="PAS" evidence="7">
    <location>
        <begin position="156"/>
        <end position="230"/>
    </location>
</feature>
<dbReference type="PANTHER" id="PTHR43304">
    <property type="entry name" value="PHYTOCHROME-LIKE PROTEIN CPH1"/>
    <property type="match status" value="1"/>
</dbReference>
<dbReference type="InterPro" id="IPR001610">
    <property type="entry name" value="PAC"/>
</dbReference>
<comment type="caution">
    <text evidence="9">The sequence shown here is derived from an EMBL/GenBank/DDBJ whole genome shotgun (WGS) entry which is preliminary data.</text>
</comment>
<gene>
    <name evidence="9" type="ORF">EFB08_21595</name>
</gene>
<dbReference type="SUPFAM" id="SSF55785">
    <property type="entry name" value="PYP-like sensor domain (PAS domain)"/>
    <property type="match status" value="3"/>
</dbReference>
<dbReference type="InterPro" id="IPR005467">
    <property type="entry name" value="His_kinase_dom"/>
</dbReference>
<evidence type="ECO:0000256" key="4">
    <source>
        <dbReference type="ARBA" id="ARBA00022679"/>
    </source>
</evidence>
<dbReference type="SMART" id="SM00387">
    <property type="entry name" value="HATPase_c"/>
    <property type="match status" value="1"/>
</dbReference>
<keyword evidence="10" id="KW-1185">Reference proteome</keyword>
<dbReference type="InterPro" id="IPR003594">
    <property type="entry name" value="HATPase_dom"/>
</dbReference>
<dbReference type="AlphaFoldDB" id="A0A3M9MAT4"/>
<dbReference type="Pfam" id="PF00512">
    <property type="entry name" value="HisKA"/>
    <property type="match status" value="1"/>
</dbReference>